<evidence type="ECO:0000256" key="1">
    <source>
        <dbReference type="SAM" id="SignalP"/>
    </source>
</evidence>
<keyword evidence="3" id="KW-1185">Reference proteome</keyword>
<feature type="chain" id="PRO_5047318992" evidence="1">
    <location>
        <begin position="23"/>
        <end position="112"/>
    </location>
</feature>
<dbReference type="PROSITE" id="PS51257">
    <property type="entry name" value="PROKAR_LIPOPROTEIN"/>
    <property type="match status" value="1"/>
</dbReference>
<keyword evidence="2" id="KW-0449">Lipoprotein</keyword>
<dbReference type="EMBL" id="AP027151">
    <property type="protein sequence ID" value="BDV43305.1"/>
    <property type="molecule type" value="Genomic_DNA"/>
</dbReference>
<organism evidence="2 3">
    <name type="scientific">Geotalea uraniireducens</name>
    <dbReference type="NCBI Taxonomy" id="351604"/>
    <lineage>
        <taxon>Bacteria</taxon>
        <taxon>Pseudomonadati</taxon>
        <taxon>Thermodesulfobacteriota</taxon>
        <taxon>Desulfuromonadia</taxon>
        <taxon>Geobacterales</taxon>
        <taxon>Geobacteraceae</taxon>
        <taxon>Geotalea</taxon>
    </lineage>
</organism>
<feature type="signal peptide" evidence="1">
    <location>
        <begin position="1"/>
        <end position="22"/>
    </location>
</feature>
<evidence type="ECO:0000313" key="2">
    <source>
        <dbReference type="EMBL" id="BDV43305.1"/>
    </source>
</evidence>
<gene>
    <name evidence="2" type="ORF">GURASL_22280</name>
</gene>
<dbReference type="RefSeq" id="WP_281999412.1">
    <property type="nucleotide sequence ID" value="NZ_AP027151.1"/>
</dbReference>
<protein>
    <submittedName>
        <fullName evidence="2">Lipoprotein</fullName>
    </submittedName>
</protein>
<reference evidence="2 3" key="1">
    <citation type="submission" date="2022-12" db="EMBL/GenBank/DDBJ databases">
        <title>Polyphasic characterization of Geotalea uranireducens NIT-SL11 newly isolated from a complex of sewage sludge and microbially reduced graphene oxide.</title>
        <authorList>
            <person name="Xie L."/>
            <person name="Yoshida N."/>
            <person name="Meng L."/>
        </authorList>
    </citation>
    <scope>NUCLEOTIDE SEQUENCE [LARGE SCALE GENOMIC DNA]</scope>
    <source>
        <strain evidence="2 3">NIT-SL11</strain>
    </source>
</reference>
<keyword evidence="1" id="KW-0732">Signal</keyword>
<sequence>MKSARFAFVVALFLAGCSPVRQQLNAWQGASLEELIDRVGPPSTVSTDASGNKFYHWYEDRGGVYTYGGPVNLNCERIVGVDSRETIDSITWSGNCIAVPDSPWQRSVGDGK</sequence>
<name>A0ABM8ELK0_9BACT</name>
<accession>A0ABM8ELK0</accession>
<evidence type="ECO:0000313" key="3">
    <source>
        <dbReference type="Proteomes" id="UP001317705"/>
    </source>
</evidence>
<proteinExistence type="predicted"/>
<dbReference type="Proteomes" id="UP001317705">
    <property type="component" value="Chromosome"/>
</dbReference>